<dbReference type="Pfam" id="PF03432">
    <property type="entry name" value="Relaxase"/>
    <property type="match status" value="1"/>
</dbReference>
<evidence type="ECO:0000259" key="2">
    <source>
        <dbReference type="Pfam" id="PF03432"/>
    </source>
</evidence>
<evidence type="ECO:0000313" key="4">
    <source>
        <dbReference type="Proteomes" id="UP000253490"/>
    </source>
</evidence>
<name>A0A366I1Z8_9FIRM</name>
<evidence type="ECO:0000313" key="3">
    <source>
        <dbReference type="EMBL" id="RBP60383.1"/>
    </source>
</evidence>
<sequence length="443" mass="52453">MAITKIHPIKSTLNLAIDYITKGEKTDNEILVSSFKCNPVTAHTSFLRTREANQTRGNVLARHLIQSFLPGETNAETAHEIGKKLCEQHLKNEYEYVLATHVDRGHIHNHIIFNNVNKVTGKCYQSNKRSYHQIRNISDELCRENKLSVIDPYYESYKRKYKTKGKSWYEFQQTKQGTSWKSKLQFDIDRMLKQAQNWEDFLKRISDLGYEIKYGKHIAFRHKDKQRFTRAKTIGEDYTEERLKQRLQESIQNQRPGIKQRVGKVIDIKNNEKIKSSKGYEFWANKHNLKTMADSVIAIRQLGINSKQELEEQIQKTADERLNVLDQIKNIETSMDKLSETMEQVETIRKYREHYKYHKANPNDESFAREYSAELKLYTVASKAIIETYDSVPKSKDILKELDQLQEKKNTLMKEYSKSNELFYELVQYKKNYDKYMDKEVER</sequence>
<feature type="domain" description="MobA/VirD2-like nuclease" evidence="2">
    <location>
        <begin position="19"/>
        <end position="147"/>
    </location>
</feature>
<keyword evidence="1" id="KW-0175">Coiled coil</keyword>
<dbReference type="EMBL" id="QNRX01000016">
    <property type="protein sequence ID" value="RBP60383.1"/>
    <property type="molecule type" value="Genomic_DNA"/>
</dbReference>
<protein>
    <submittedName>
        <fullName evidence="3">Relaxase/mobilization nuclease-like protein</fullName>
    </submittedName>
</protein>
<evidence type="ECO:0000256" key="1">
    <source>
        <dbReference type="SAM" id="Coils"/>
    </source>
</evidence>
<dbReference type="InterPro" id="IPR005094">
    <property type="entry name" value="Endonuclease_MobA/VirD2"/>
</dbReference>
<organism evidence="3 4">
    <name type="scientific">Alkalibaculum bacchi</name>
    <dbReference type="NCBI Taxonomy" id="645887"/>
    <lineage>
        <taxon>Bacteria</taxon>
        <taxon>Bacillati</taxon>
        <taxon>Bacillota</taxon>
        <taxon>Clostridia</taxon>
        <taxon>Eubacteriales</taxon>
        <taxon>Eubacteriaceae</taxon>
        <taxon>Alkalibaculum</taxon>
    </lineage>
</organism>
<dbReference type="Proteomes" id="UP000253490">
    <property type="component" value="Unassembled WGS sequence"/>
</dbReference>
<dbReference type="OrthoDB" id="9763513at2"/>
<keyword evidence="4" id="KW-1185">Reference proteome</keyword>
<gene>
    <name evidence="3" type="ORF">DES36_11640</name>
</gene>
<proteinExistence type="predicted"/>
<feature type="coiled-coil region" evidence="1">
    <location>
        <begin position="395"/>
        <end position="422"/>
    </location>
</feature>
<accession>A0A366I1Z8</accession>
<feature type="coiled-coil region" evidence="1">
    <location>
        <begin position="307"/>
        <end position="348"/>
    </location>
</feature>
<dbReference type="RefSeq" id="WP_113921343.1">
    <property type="nucleotide sequence ID" value="NZ_QNRX01000016.1"/>
</dbReference>
<reference evidence="3 4" key="1">
    <citation type="submission" date="2018-06" db="EMBL/GenBank/DDBJ databases">
        <title>Genomic Encyclopedia of Type Strains, Phase IV (KMG-IV): sequencing the most valuable type-strain genomes for metagenomic binning, comparative biology and taxonomic classification.</title>
        <authorList>
            <person name="Goeker M."/>
        </authorList>
    </citation>
    <scope>NUCLEOTIDE SEQUENCE [LARGE SCALE GENOMIC DNA]</scope>
    <source>
        <strain evidence="3 4">DSM 22112</strain>
    </source>
</reference>
<comment type="caution">
    <text evidence="3">The sequence shown here is derived from an EMBL/GenBank/DDBJ whole genome shotgun (WGS) entry which is preliminary data.</text>
</comment>
<dbReference type="AlphaFoldDB" id="A0A366I1Z8"/>